<organism evidence="2 3">
    <name type="scientific">Listeria weihenstephanensis</name>
    <dbReference type="NCBI Taxonomy" id="1006155"/>
    <lineage>
        <taxon>Bacteria</taxon>
        <taxon>Bacillati</taxon>
        <taxon>Bacillota</taxon>
        <taxon>Bacilli</taxon>
        <taxon>Bacillales</taxon>
        <taxon>Listeriaceae</taxon>
        <taxon>Listeria</taxon>
    </lineage>
</organism>
<accession>A0A841Z7Z2</accession>
<comment type="caution">
    <text evidence="2">The sequence shown here is derived from an EMBL/GenBank/DDBJ whole genome shotgun (WGS) entry which is preliminary data.</text>
</comment>
<evidence type="ECO:0000313" key="2">
    <source>
        <dbReference type="EMBL" id="MBC1500577.1"/>
    </source>
</evidence>
<feature type="transmembrane region" description="Helical" evidence="1">
    <location>
        <begin position="81"/>
        <end position="103"/>
    </location>
</feature>
<dbReference type="EMBL" id="JAARRL010000011">
    <property type="protein sequence ID" value="MBC1500577.1"/>
    <property type="molecule type" value="Genomic_DNA"/>
</dbReference>
<feature type="transmembrane region" description="Helical" evidence="1">
    <location>
        <begin position="179"/>
        <end position="201"/>
    </location>
</feature>
<dbReference type="AlphaFoldDB" id="A0A841Z7Z2"/>
<dbReference type="Proteomes" id="UP000564536">
    <property type="component" value="Unassembled WGS sequence"/>
</dbReference>
<keyword evidence="1" id="KW-0472">Membrane</keyword>
<sequence>MERKEQLTAEKQAYLQTVEWVLAADKNVSEEDKEIFLLTTVDRLLEQESDAEAILGMDATTYARQITKQTADKVADKPIRIFVLAGFIIMSLYLIVMGIIDFFSKESTFYLGTFFVSLILVVICIACMLLGGYILWKHYSVTESKSMAAYFLIGSGIVIMYVFVLVFLLTILPNFGQKIASGALIEVILGIAGFTTAGLIWRKK</sequence>
<feature type="transmembrane region" description="Helical" evidence="1">
    <location>
        <begin position="148"/>
        <end position="173"/>
    </location>
</feature>
<gene>
    <name evidence="2" type="ORF">HB943_08155</name>
</gene>
<proteinExistence type="predicted"/>
<dbReference type="Pfam" id="PF06570">
    <property type="entry name" value="DUF1129"/>
    <property type="match status" value="1"/>
</dbReference>
<feature type="transmembrane region" description="Helical" evidence="1">
    <location>
        <begin position="109"/>
        <end position="136"/>
    </location>
</feature>
<reference evidence="2 3" key="1">
    <citation type="submission" date="2020-03" db="EMBL/GenBank/DDBJ databases">
        <title>Soil Listeria distribution.</title>
        <authorList>
            <person name="Liao J."/>
            <person name="Wiedmann M."/>
        </authorList>
    </citation>
    <scope>NUCLEOTIDE SEQUENCE [LARGE SCALE GENOMIC DNA]</scope>
    <source>
        <strain evidence="2 3">FSL L7-1523</strain>
    </source>
</reference>
<keyword evidence="1" id="KW-0812">Transmembrane</keyword>
<dbReference type="RefSeq" id="WP_185425716.1">
    <property type="nucleotide sequence ID" value="NZ_JAARRL010000011.1"/>
</dbReference>
<dbReference type="InterPro" id="IPR009214">
    <property type="entry name" value="DUF1129"/>
</dbReference>
<protein>
    <submittedName>
        <fullName evidence="2">DUF1129 family protein</fullName>
    </submittedName>
</protein>
<evidence type="ECO:0000313" key="3">
    <source>
        <dbReference type="Proteomes" id="UP000564536"/>
    </source>
</evidence>
<keyword evidence="1" id="KW-1133">Transmembrane helix</keyword>
<name>A0A841Z7Z2_9LIST</name>
<evidence type="ECO:0000256" key="1">
    <source>
        <dbReference type="SAM" id="Phobius"/>
    </source>
</evidence>